<organism evidence="1">
    <name type="scientific">marine sediment metagenome</name>
    <dbReference type="NCBI Taxonomy" id="412755"/>
    <lineage>
        <taxon>unclassified sequences</taxon>
        <taxon>metagenomes</taxon>
        <taxon>ecological metagenomes</taxon>
    </lineage>
</organism>
<dbReference type="EMBL" id="LAZR01001393">
    <property type="protein sequence ID" value="KKN45379.1"/>
    <property type="molecule type" value="Genomic_DNA"/>
</dbReference>
<proteinExistence type="predicted"/>
<accession>A0A0F9QSH9</accession>
<gene>
    <name evidence="1" type="ORF">LCGC14_0683650</name>
</gene>
<sequence>MRRIKEKVIFRVVGLLVAVCLLVSACGFEGDPMVDDIWSRNIYPGLNSTYAVGSPEYQFSDGYFTNLFVDGVPVAGGGGNSLFDATTFLYAVNDDDPQPKTPAEVMAILSGQAGGTFDWNGQNLTNLGDLSTPGSIISTGGGETGKFQTGSAGNTVFSFSGDNFDIRAGSGSSASQNVMRVKSTGDFGIGTNNPGAKLEIRNAGSQLKLSFDGTDSVIFAVDTNGVLTITPSGAAVDFASKNLTGLGTLSAFTLDGTMDANSQALINVLDLDLGTESAAGTFDATLTAANAGTAWLIRSKDSIDIHRARLGLSGGVDTAVWSWVNSTHTGLVLSGNIDMDTNKLTNLAAGSADGDSVRYEQTVKTYIELDGSVSTTAAGQGGTDGIWANWDLSGTLPVGTKSVDIIIHKLVATDSVGVRTNGSALAREFDTLLLQQLVLTVPVSADRIIEIQSDDVSDGDTFSVIGYWK</sequence>
<dbReference type="PROSITE" id="PS51257">
    <property type="entry name" value="PROKAR_LIPOPROTEIN"/>
    <property type="match status" value="1"/>
</dbReference>
<dbReference type="AlphaFoldDB" id="A0A0F9QSH9"/>
<comment type="caution">
    <text evidence="1">The sequence shown here is derived from an EMBL/GenBank/DDBJ whole genome shotgun (WGS) entry which is preliminary data.</text>
</comment>
<name>A0A0F9QSH9_9ZZZZ</name>
<evidence type="ECO:0000313" key="1">
    <source>
        <dbReference type="EMBL" id="KKN45379.1"/>
    </source>
</evidence>
<reference evidence="1" key="1">
    <citation type="journal article" date="2015" name="Nature">
        <title>Complex archaea that bridge the gap between prokaryotes and eukaryotes.</title>
        <authorList>
            <person name="Spang A."/>
            <person name="Saw J.H."/>
            <person name="Jorgensen S.L."/>
            <person name="Zaremba-Niedzwiedzka K."/>
            <person name="Martijn J."/>
            <person name="Lind A.E."/>
            <person name="van Eijk R."/>
            <person name="Schleper C."/>
            <person name="Guy L."/>
            <person name="Ettema T.J."/>
        </authorList>
    </citation>
    <scope>NUCLEOTIDE SEQUENCE</scope>
</reference>
<protein>
    <submittedName>
        <fullName evidence="1">Uncharacterized protein</fullName>
    </submittedName>
</protein>